<accession>A0AAN4ZKS6</accession>
<keyword evidence="1" id="KW-0479">Metal-binding</keyword>
<dbReference type="Pfam" id="PF00264">
    <property type="entry name" value="Tyrosinase"/>
    <property type="match status" value="1"/>
</dbReference>
<gene>
    <name evidence="6" type="ORF">PMAYCL1PPCAC_13253</name>
</gene>
<dbReference type="PROSITE" id="PS00497">
    <property type="entry name" value="TYROSINASE_1"/>
    <property type="match status" value="1"/>
</dbReference>
<dbReference type="InterPro" id="IPR008922">
    <property type="entry name" value="Di-copper_centre_dom_sf"/>
</dbReference>
<dbReference type="AlphaFoldDB" id="A0AAN4ZKS6"/>
<feature type="chain" id="PRO_5042995835" description="ShKT domain-containing protein" evidence="4">
    <location>
        <begin position="27"/>
        <end position="758"/>
    </location>
</feature>
<keyword evidence="7" id="KW-1185">Reference proteome</keyword>
<evidence type="ECO:0000256" key="3">
    <source>
        <dbReference type="SAM" id="MobiDB-lite"/>
    </source>
</evidence>
<dbReference type="Proteomes" id="UP001328107">
    <property type="component" value="Unassembled WGS sequence"/>
</dbReference>
<keyword evidence="2" id="KW-1015">Disulfide bond</keyword>
<evidence type="ECO:0000256" key="1">
    <source>
        <dbReference type="ARBA" id="ARBA00022723"/>
    </source>
</evidence>
<evidence type="ECO:0000259" key="5">
    <source>
        <dbReference type="PROSITE" id="PS51670"/>
    </source>
</evidence>
<comment type="caution">
    <text evidence="2">Lacks conserved residue(s) required for the propagation of feature annotation.</text>
</comment>
<sequence>QEKPTVTMRLSCLLTALAVFVLQVDGQMEMNMSSVEDITRKVVQIPVMNRTAPQAIRPLATMPPLAKQAAFAEWKGPPRDCSDAPDKNIFHTCLMNREMDQMTRARLRRQAQLLSRAGGGTGAAGASPSSPRVAATAARRQVMLRRRLQNQSRAPSTAPPPTTQPPINLDDIRIDGAPNWQQPVPVPPFARGQMAYHPYDCMTLQCVCPFFQGAMRNGTCYLQQGNGQPLLMAYRKEYRMMSDNERNRWHNALNTLKRNGVYDQLSRQHLEVGVGSGAHSGPGFLTWHREYLKRFELALRMVDPGVAIPYWDSVMDNYLPDPRDSIMFTNMFAGETDGWGNVVQGPFAYWPTLEGRGTILRNLGQEGQLFTEAQINNVVAQNDIEYVAAYTAPLDSCPFPNNYGAIEYIHSNIHLWIGGDMKPPSTSANEPIFFMHHSFVDYMWELWRQLKQPRWFREQAYAPDIGTCANPLHFSYSNMRPFPYLQNRDGLSNSYTDQMYRYAPRPTCNMQTPTCGSPYLFCDTRGYPHCVAKVRMNGDCRGYEGFNACYMGRCWFGRCMPGPAQFRFARKARTAIDNGNVTVTPAPSLPLTTASRVSVKPYRRVANPPQKMAAPLFVDCYNRHPCCDSWSDNGMCGDEPEWMSQYCQASCEVCVPGYKKGDECADRHLSCSAFRKVGMCLGASSSFMQENCRASCGWCTQRKIDVCFENGEVIKIPAEKHVVNSIRYSFDKEAERKQAALEQAVRRRARRGTGNRHD</sequence>
<dbReference type="GO" id="GO:0016491">
    <property type="term" value="F:oxidoreductase activity"/>
    <property type="evidence" value="ECO:0007669"/>
    <property type="project" value="InterPro"/>
</dbReference>
<dbReference type="InterPro" id="IPR050316">
    <property type="entry name" value="Tyrosinase/Hemocyanin"/>
</dbReference>
<feature type="non-terminal residue" evidence="6">
    <location>
        <position position="1"/>
    </location>
</feature>
<feature type="domain" description="ShKT" evidence="5">
    <location>
        <begin position="664"/>
        <end position="699"/>
    </location>
</feature>
<dbReference type="PANTHER" id="PTHR11474:SF84">
    <property type="entry name" value="SHKT DOMAIN-CONTAINING PROTEIN"/>
    <property type="match status" value="1"/>
</dbReference>
<dbReference type="SMART" id="SM00254">
    <property type="entry name" value="ShKT"/>
    <property type="match status" value="2"/>
</dbReference>
<evidence type="ECO:0000313" key="6">
    <source>
        <dbReference type="EMBL" id="GMR43058.1"/>
    </source>
</evidence>
<dbReference type="EMBL" id="BTRK01000003">
    <property type="protein sequence ID" value="GMR43058.1"/>
    <property type="molecule type" value="Genomic_DNA"/>
</dbReference>
<feature type="domain" description="ShKT" evidence="5">
    <location>
        <begin position="620"/>
        <end position="654"/>
    </location>
</feature>
<feature type="region of interest" description="Disordered" evidence="3">
    <location>
        <begin position="116"/>
        <end position="169"/>
    </location>
</feature>
<reference evidence="7" key="1">
    <citation type="submission" date="2022-10" db="EMBL/GenBank/DDBJ databases">
        <title>Genome assembly of Pristionchus species.</title>
        <authorList>
            <person name="Yoshida K."/>
            <person name="Sommer R.J."/>
        </authorList>
    </citation>
    <scope>NUCLEOTIDE SEQUENCE [LARGE SCALE GENOMIC DNA]</scope>
    <source>
        <strain evidence="7">RS5460</strain>
    </source>
</reference>
<evidence type="ECO:0000256" key="4">
    <source>
        <dbReference type="SAM" id="SignalP"/>
    </source>
</evidence>
<comment type="caution">
    <text evidence="6">The sequence shown here is derived from an EMBL/GenBank/DDBJ whole genome shotgun (WGS) entry which is preliminary data.</text>
</comment>
<feature type="compositionally biased region" description="Low complexity" evidence="3">
    <location>
        <begin position="124"/>
        <end position="135"/>
    </location>
</feature>
<keyword evidence="4" id="KW-0732">Signal</keyword>
<feature type="signal peptide" evidence="4">
    <location>
        <begin position="1"/>
        <end position="26"/>
    </location>
</feature>
<evidence type="ECO:0000256" key="2">
    <source>
        <dbReference type="PROSITE-ProRule" id="PRU01005"/>
    </source>
</evidence>
<dbReference type="PANTHER" id="PTHR11474">
    <property type="entry name" value="TYROSINASE FAMILY MEMBER"/>
    <property type="match status" value="1"/>
</dbReference>
<organism evidence="6 7">
    <name type="scientific">Pristionchus mayeri</name>
    <dbReference type="NCBI Taxonomy" id="1317129"/>
    <lineage>
        <taxon>Eukaryota</taxon>
        <taxon>Metazoa</taxon>
        <taxon>Ecdysozoa</taxon>
        <taxon>Nematoda</taxon>
        <taxon>Chromadorea</taxon>
        <taxon>Rhabditida</taxon>
        <taxon>Rhabditina</taxon>
        <taxon>Diplogasteromorpha</taxon>
        <taxon>Diplogasteroidea</taxon>
        <taxon>Neodiplogasteridae</taxon>
        <taxon>Pristionchus</taxon>
    </lineage>
</organism>
<dbReference type="InterPro" id="IPR002227">
    <property type="entry name" value="Tyrosinase_Cu-bd"/>
</dbReference>
<name>A0AAN4ZKS6_9BILA</name>
<dbReference type="PRINTS" id="PR00092">
    <property type="entry name" value="TYROSINASE"/>
</dbReference>
<proteinExistence type="predicted"/>
<feature type="disulfide bond" evidence="2">
    <location>
        <begin position="620"/>
        <end position="654"/>
    </location>
</feature>
<dbReference type="InterPro" id="IPR003582">
    <property type="entry name" value="ShKT_dom"/>
</dbReference>
<dbReference type="PROSITE" id="PS51670">
    <property type="entry name" value="SHKT"/>
    <property type="match status" value="2"/>
</dbReference>
<dbReference type="GO" id="GO:0046872">
    <property type="term" value="F:metal ion binding"/>
    <property type="evidence" value="ECO:0007669"/>
    <property type="project" value="UniProtKB-KW"/>
</dbReference>
<dbReference type="SUPFAM" id="SSF48056">
    <property type="entry name" value="Di-copper centre-containing domain"/>
    <property type="match status" value="1"/>
</dbReference>
<dbReference type="Pfam" id="PF01549">
    <property type="entry name" value="ShK"/>
    <property type="match status" value="2"/>
</dbReference>
<protein>
    <recommendedName>
        <fullName evidence="5">ShKT domain-containing protein</fullName>
    </recommendedName>
</protein>
<dbReference type="Gene3D" id="1.10.1280.10">
    <property type="entry name" value="Di-copper center containing domain from catechol oxidase"/>
    <property type="match status" value="1"/>
</dbReference>
<evidence type="ECO:0000313" key="7">
    <source>
        <dbReference type="Proteomes" id="UP001328107"/>
    </source>
</evidence>